<feature type="transmembrane region" description="Helical" evidence="1">
    <location>
        <begin position="27"/>
        <end position="47"/>
    </location>
</feature>
<dbReference type="EMBL" id="VDHJ01000008">
    <property type="protein sequence ID" value="TNL97284.1"/>
    <property type="molecule type" value="Genomic_DNA"/>
</dbReference>
<dbReference type="InterPro" id="IPR025323">
    <property type="entry name" value="DUF4229"/>
</dbReference>
<keyword evidence="1" id="KW-0472">Membrane</keyword>
<reference evidence="2 3" key="1">
    <citation type="submission" date="2019-06" db="EMBL/GenBank/DDBJ databases">
        <authorList>
            <person name="Li J."/>
        </authorList>
    </citation>
    <scope>NUCLEOTIDE SEQUENCE [LARGE SCALE GENOMIC DNA]</scope>
    <source>
        <strain evidence="2 3">LMG 28165</strain>
    </source>
</reference>
<name>A0A5C4U2T5_9CORY</name>
<dbReference type="Pfam" id="PF14012">
    <property type="entry name" value="DUF4229"/>
    <property type="match status" value="1"/>
</dbReference>
<evidence type="ECO:0000313" key="2">
    <source>
        <dbReference type="EMBL" id="TNL97284.1"/>
    </source>
</evidence>
<comment type="caution">
    <text evidence="2">The sequence shown here is derived from an EMBL/GenBank/DDBJ whole genome shotgun (WGS) entry which is preliminary data.</text>
</comment>
<dbReference type="AlphaFoldDB" id="A0A5C4U2T5"/>
<sequence>MNENQNAPELDPAVASRARRAAVIYGLARLGLFIALTVLIELIAVLIGAPVPLVMAALLALIVAFPLSMLIFSGLRRDATQAVAEFSRQRAARKQWVRDELSSR</sequence>
<accession>A0A5C4U2T5</accession>
<keyword evidence="3" id="KW-1185">Reference proteome</keyword>
<gene>
    <name evidence="2" type="ORF">FHE74_06320</name>
</gene>
<dbReference type="RefSeq" id="WP_139465666.1">
    <property type="nucleotide sequence ID" value="NZ_VDHJ01000008.1"/>
</dbReference>
<protein>
    <submittedName>
        <fullName evidence="2">DUF4229 domain-containing protein</fullName>
    </submittedName>
</protein>
<keyword evidence="1" id="KW-1133">Transmembrane helix</keyword>
<dbReference type="Proteomes" id="UP000312032">
    <property type="component" value="Unassembled WGS sequence"/>
</dbReference>
<organism evidence="2 3">
    <name type="scientific">Corynebacterium tapiri</name>
    <dbReference type="NCBI Taxonomy" id="1448266"/>
    <lineage>
        <taxon>Bacteria</taxon>
        <taxon>Bacillati</taxon>
        <taxon>Actinomycetota</taxon>
        <taxon>Actinomycetes</taxon>
        <taxon>Mycobacteriales</taxon>
        <taxon>Corynebacteriaceae</taxon>
        <taxon>Corynebacterium</taxon>
    </lineage>
</organism>
<feature type="transmembrane region" description="Helical" evidence="1">
    <location>
        <begin position="53"/>
        <end position="72"/>
    </location>
</feature>
<proteinExistence type="predicted"/>
<evidence type="ECO:0000313" key="3">
    <source>
        <dbReference type="Proteomes" id="UP000312032"/>
    </source>
</evidence>
<dbReference type="OrthoDB" id="4411979at2"/>
<keyword evidence="1" id="KW-0812">Transmembrane</keyword>
<evidence type="ECO:0000256" key="1">
    <source>
        <dbReference type="SAM" id="Phobius"/>
    </source>
</evidence>